<dbReference type="OrthoDB" id="9813151at2"/>
<evidence type="ECO:0000256" key="9">
    <source>
        <dbReference type="ARBA" id="ARBA00022840"/>
    </source>
</evidence>
<dbReference type="SUPFAM" id="SSF52172">
    <property type="entry name" value="CheY-like"/>
    <property type="match status" value="1"/>
</dbReference>
<dbReference type="InterPro" id="IPR003661">
    <property type="entry name" value="HisK_dim/P_dom"/>
</dbReference>
<keyword evidence="13" id="KW-0175">Coiled coil</keyword>
<dbReference type="InterPro" id="IPR004358">
    <property type="entry name" value="Sig_transdc_His_kin-like_C"/>
</dbReference>
<evidence type="ECO:0000259" key="16">
    <source>
        <dbReference type="PROSITE" id="PS50110"/>
    </source>
</evidence>
<keyword evidence="6" id="KW-0808">Transferase</keyword>
<dbReference type="CDD" id="cd00082">
    <property type="entry name" value="HisKA"/>
    <property type="match status" value="1"/>
</dbReference>
<dbReference type="Pfam" id="PF02518">
    <property type="entry name" value="HATPase_c"/>
    <property type="match status" value="1"/>
</dbReference>
<dbReference type="Proteomes" id="UP000182836">
    <property type="component" value="Unassembled WGS sequence"/>
</dbReference>
<evidence type="ECO:0000256" key="1">
    <source>
        <dbReference type="ARBA" id="ARBA00000085"/>
    </source>
</evidence>
<dbReference type="GO" id="GO:0005524">
    <property type="term" value="F:ATP binding"/>
    <property type="evidence" value="ECO:0007669"/>
    <property type="project" value="UniProtKB-KW"/>
</dbReference>
<dbReference type="FunFam" id="1.10.287.130:FF:000001">
    <property type="entry name" value="Two-component sensor histidine kinase"/>
    <property type="match status" value="1"/>
</dbReference>
<dbReference type="PANTHER" id="PTHR43547">
    <property type="entry name" value="TWO-COMPONENT HISTIDINE KINASE"/>
    <property type="match status" value="1"/>
</dbReference>
<dbReference type="NCBIfam" id="TIGR00229">
    <property type="entry name" value="sensory_box"/>
    <property type="match status" value="1"/>
</dbReference>
<evidence type="ECO:0000256" key="4">
    <source>
        <dbReference type="ARBA" id="ARBA00022475"/>
    </source>
</evidence>
<evidence type="ECO:0000259" key="17">
    <source>
        <dbReference type="PROSITE" id="PS50885"/>
    </source>
</evidence>
<evidence type="ECO:0000256" key="8">
    <source>
        <dbReference type="ARBA" id="ARBA00022777"/>
    </source>
</evidence>
<dbReference type="Proteomes" id="UP000037269">
    <property type="component" value="Unassembled WGS sequence"/>
</dbReference>
<dbReference type="SMART" id="SM00448">
    <property type="entry name" value="REC"/>
    <property type="match status" value="1"/>
</dbReference>
<dbReference type="Gene3D" id="3.30.450.20">
    <property type="entry name" value="PAS domain"/>
    <property type="match status" value="1"/>
</dbReference>
<keyword evidence="7" id="KW-0547">Nucleotide-binding</keyword>
<feature type="modified residue" description="4-aspartylphosphate" evidence="12">
    <location>
        <position position="888"/>
    </location>
</feature>
<evidence type="ECO:0000256" key="14">
    <source>
        <dbReference type="SAM" id="Phobius"/>
    </source>
</evidence>
<dbReference type="RefSeq" id="WP_043068160.1">
    <property type="nucleotide sequence ID" value="NZ_BJOA01000005.1"/>
</dbReference>
<name>A0A0D1UYJ5_ANEMI</name>
<dbReference type="AlphaFoldDB" id="A0A0D1UYJ5"/>
<keyword evidence="14" id="KW-1133">Transmembrane helix</keyword>
<dbReference type="PRINTS" id="PR00344">
    <property type="entry name" value="BCTRLSENSOR"/>
</dbReference>
<dbReference type="CDD" id="cd00075">
    <property type="entry name" value="HATPase"/>
    <property type="match status" value="1"/>
</dbReference>
<dbReference type="PROSITE" id="PS50885">
    <property type="entry name" value="HAMP"/>
    <property type="match status" value="1"/>
</dbReference>
<dbReference type="CDD" id="cd00130">
    <property type="entry name" value="PAS"/>
    <property type="match status" value="1"/>
</dbReference>
<dbReference type="SUPFAM" id="SSF55781">
    <property type="entry name" value="GAF domain-like"/>
    <property type="match status" value="1"/>
</dbReference>
<evidence type="ECO:0000313" key="18">
    <source>
        <dbReference type="EMBL" id="KON98233.1"/>
    </source>
</evidence>
<dbReference type="SMART" id="SM00388">
    <property type="entry name" value="HisKA"/>
    <property type="match status" value="1"/>
</dbReference>
<dbReference type="PANTHER" id="PTHR43547:SF2">
    <property type="entry name" value="HYBRID SIGNAL TRANSDUCTION HISTIDINE KINASE C"/>
    <property type="match status" value="1"/>
</dbReference>
<evidence type="ECO:0000256" key="12">
    <source>
        <dbReference type="PROSITE-ProRule" id="PRU00169"/>
    </source>
</evidence>
<accession>A0A0D1UYJ5</accession>
<dbReference type="InterPro" id="IPR003660">
    <property type="entry name" value="HAMP_dom"/>
</dbReference>
<dbReference type="Pfam" id="PF00672">
    <property type="entry name" value="HAMP"/>
    <property type="match status" value="1"/>
</dbReference>
<evidence type="ECO:0000256" key="6">
    <source>
        <dbReference type="ARBA" id="ARBA00022679"/>
    </source>
</evidence>
<feature type="transmembrane region" description="Helical" evidence="14">
    <location>
        <begin position="179"/>
        <end position="201"/>
    </location>
</feature>
<feature type="domain" description="HAMP" evidence="17">
    <location>
        <begin position="207"/>
        <end position="259"/>
    </location>
</feature>
<comment type="subcellular location">
    <subcellularLocation>
        <location evidence="2">Cell membrane</location>
        <topology evidence="2">Multi-pass membrane protein</topology>
    </subcellularLocation>
</comment>
<dbReference type="Gene3D" id="3.30.565.10">
    <property type="entry name" value="Histidine kinase-like ATPase, C-terminal domain"/>
    <property type="match status" value="1"/>
</dbReference>
<feature type="transmembrane region" description="Helical" evidence="14">
    <location>
        <begin position="12"/>
        <end position="30"/>
    </location>
</feature>
<comment type="catalytic activity">
    <reaction evidence="1">
        <text>ATP + protein L-histidine = ADP + protein N-phospho-L-histidine.</text>
        <dbReference type="EC" id="2.7.13.3"/>
    </reaction>
</comment>
<dbReference type="EC" id="2.7.13.3" evidence="3"/>
<dbReference type="Gene3D" id="1.10.287.130">
    <property type="match status" value="1"/>
</dbReference>
<dbReference type="PROSITE" id="PS50110">
    <property type="entry name" value="RESPONSE_REGULATORY"/>
    <property type="match status" value="1"/>
</dbReference>
<feature type="domain" description="Response regulatory" evidence="16">
    <location>
        <begin position="835"/>
        <end position="953"/>
    </location>
</feature>
<dbReference type="EMBL" id="FNED01000001">
    <property type="protein sequence ID" value="SDI09172.1"/>
    <property type="molecule type" value="Genomic_DNA"/>
</dbReference>
<dbReference type="SMART" id="SM00304">
    <property type="entry name" value="HAMP"/>
    <property type="match status" value="1"/>
</dbReference>
<evidence type="ECO:0000256" key="11">
    <source>
        <dbReference type="ARBA" id="ARBA00023136"/>
    </source>
</evidence>
<evidence type="ECO:0000313" key="19">
    <source>
        <dbReference type="EMBL" id="SDI09172.1"/>
    </source>
</evidence>
<dbReference type="Gene3D" id="6.10.340.10">
    <property type="match status" value="1"/>
</dbReference>
<dbReference type="Gene3D" id="3.40.50.2300">
    <property type="match status" value="1"/>
</dbReference>
<dbReference type="InterPro" id="IPR005467">
    <property type="entry name" value="His_kinase_dom"/>
</dbReference>
<evidence type="ECO:0000256" key="13">
    <source>
        <dbReference type="SAM" id="Coils"/>
    </source>
</evidence>
<dbReference type="GO" id="GO:0005886">
    <property type="term" value="C:plasma membrane"/>
    <property type="evidence" value="ECO:0007669"/>
    <property type="project" value="UniProtKB-SubCell"/>
</dbReference>
<dbReference type="SMART" id="SM00387">
    <property type="entry name" value="HATPase_c"/>
    <property type="match status" value="1"/>
</dbReference>
<dbReference type="InterPro" id="IPR036890">
    <property type="entry name" value="HATPase_C_sf"/>
</dbReference>
<evidence type="ECO:0000256" key="10">
    <source>
        <dbReference type="ARBA" id="ARBA00023012"/>
    </source>
</evidence>
<dbReference type="InterPro" id="IPR011006">
    <property type="entry name" value="CheY-like_superfamily"/>
</dbReference>
<feature type="coiled-coil region" evidence="13">
    <location>
        <begin position="237"/>
        <end position="299"/>
    </location>
</feature>
<reference evidence="18 20" key="1">
    <citation type="submission" date="2015-07" db="EMBL/GenBank/DDBJ databases">
        <title>Fjat-14205 dsm 2895.</title>
        <authorList>
            <person name="Liu B."/>
            <person name="Wang J."/>
            <person name="Zhu Y."/>
            <person name="Liu G."/>
            <person name="Chen Q."/>
            <person name="Chen Z."/>
            <person name="Lan J."/>
            <person name="Che J."/>
            <person name="Ge C."/>
            <person name="Shi H."/>
            <person name="Pan Z."/>
            <person name="Liu X."/>
        </authorList>
    </citation>
    <scope>NUCLEOTIDE SEQUENCE [LARGE SCALE GENOMIC DNA]</scope>
    <source>
        <strain evidence="18 20">DSM 2895</strain>
    </source>
</reference>
<keyword evidence="9" id="KW-0067">ATP-binding</keyword>
<gene>
    <name evidence="18" type="ORF">AF333_25175</name>
    <name evidence="19" type="ORF">SAMN04487909_101520</name>
</gene>
<dbReference type="Pfam" id="PF00072">
    <property type="entry name" value="Response_reg"/>
    <property type="match status" value="1"/>
</dbReference>
<dbReference type="InterPro" id="IPR001789">
    <property type="entry name" value="Sig_transdc_resp-reg_receiver"/>
</dbReference>
<proteinExistence type="predicted"/>
<dbReference type="InterPro" id="IPR003594">
    <property type="entry name" value="HATPase_dom"/>
</dbReference>
<evidence type="ECO:0000256" key="5">
    <source>
        <dbReference type="ARBA" id="ARBA00022553"/>
    </source>
</evidence>
<dbReference type="GeneID" id="42308418"/>
<dbReference type="STRING" id="47500.AF333_25175"/>
<evidence type="ECO:0000313" key="20">
    <source>
        <dbReference type="Proteomes" id="UP000037269"/>
    </source>
</evidence>
<keyword evidence="11 14" id="KW-0472">Membrane</keyword>
<evidence type="ECO:0000256" key="2">
    <source>
        <dbReference type="ARBA" id="ARBA00004651"/>
    </source>
</evidence>
<reference evidence="19 21" key="2">
    <citation type="submission" date="2016-10" db="EMBL/GenBank/DDBJ databases">
        <authorList>
            <person name="de Groot N.N."/>
        </authorList>
    </citation>
    <scope>NUCLEOTIDE SEQUENCE [LARGE SCALE GENOMIC DNA]</scope>
    <source>
        <strain evidence="19 21">DSM 2895</strain>
    </source>
</reference>
<evidence type="ECO:0000313" key="21">
    <source>
        <dbReference type="Proteomes" id="UP000182836"/>
    </source>
</evidence>
<feature type="domain" description="Histidine kinase" evidence="15">
    <location>
        <begin position="590"/>
        <end position="806"/>
    </location>
</feature>
<dbReference type="PROSITE" id="PS50109">
    <property type="entry name" value="HIS_KIN"/>
    <property type="match status" value="1"/>
</dbReference>
<dbReference type="PATRIC" id="fig|47500.8.peg.3601"/>
<keyword evidence="4" id="KW-1003">Cell membrane</keyword>
<dbReference type="SUPFAM" id="SSF158472">
    <property type="entry name" value="HAMP domain-like"/>
    <property type="match status" value="1"/>
</dbReference>
<dbReference type="Gene3D" id="3.30.450.40">
    <property type="match status" value="1"/>
</dbReference>
<dbReference type="GO" id="GO:0000155">
    <property type="term" value="F:phosphorelay sensor kinase activity"/>
    <property type="evidence" value="ECO:0007669"/>
    <property type="project" value="InterPro"/>
</dbReference>
<dbReference type="FunFam" id="3.30.565.10:FF:000006">
    <property type="entry name" value="Sensor histidine kinase WalK"/>
    <property type="match status" value="1"/>
</dbReference>
<dbReference type="InterPro" id="IPR036097">
    <property type="entry name" value="HisK_dim/P_sf"/>
</dbReference>
<keyword evidence="5 12" id="KW-0597">Phosphoprotein</keyword>
<dbReference type="CDD" id="cd06225">
    <property type="entry name" value="HAMP"/>
    <property type="match status" value="1"/>
</dbReference>
<dbReference type="InterPro" id="IPR035965">
    <property type="entry name" value="PAS-like_dom_sf"/>
</dbReference>
<dbReference type="SUPFAM" id="SSF55785">
    <property type="entry name" value="PYP-like sensor domain (PAS domain)"/>
    <property type="match status" value="1"/>
</dbReference>
<evidence type="ECO:0000256" key="3">
    <source>
        <dbReference type="ARBA" id="ARBA00012438"/>
    </source>
</evidence>
<keyword evidence="14" id="KW-0812">Transmembrane</keyword>
<evidence type="ECO:0000256" key="7">
    <source>
        <dbReference type="ARBA" id="ARBA00022741"/>
    </source>
</evidence>
<dbReference type="InterPro" id="IPR000014">
    <property type="entry name" value="PAS"/>
</dbReference>
<evidence type="ECO:0000259" key="15">
    <source>
        <dbReference type="PROSITE" id="PS50109"/>
    </source>
</evidence>
<keyword evidence="8" id="KW-0418">Kinase</keyword>
<keyword evidence="20" id="KW-1185">Reference proteome</keyword>
<dbReference type="Pfam" id="PF00512">
    <property type="entry name" value="HisKA"/>
    <property type="match status" value="1"/>
</dbReference>
<dbReference type="CDD" id="cd17574">
    <property type="entry name" value="REC_OmpR"/>
    <property type="match status" value="1"/>
</dbReference>
<dbReference type="SUPFAM" id="SSF47384">
    <property type="entry name" value="Homodimeric domain of signal transducing histidine kinase"/>
    <property type="match status" value="1"/>
</dbReference>
<protein>
    <recommendedName>
        <fullName evidence="3">histidine kinase</fullName>
        <ecNumber evidence="3">2.7.13.3</ecNumber>
    </recommendedName>
</protein>
<dbReference type="SUPFAM" id="SSF55874">
    <property type="entry name" value="ATPase domain of HSP90 chaperone/DNA topoisomerase II/histidine kinase"/>
    <property type="match status" value="1"/>
</dbReference>
<dbReference type="EMBL" id="LGUG01000004">
    <property type="protein sequence ID" value="KON98233.1"/>
    <property type="molecule type" value="Genomic_DNA"/>
</dbReference>
<dbReference type="InterPro" id="IPR029016">
    <property type="entry name" value="GAF-like_dom_sf"/>
</dbReference>
<organism evidence="18 20">
    <name type="scientific">Aneurinibacillus migulanus</name>
    <name type="common">Bacillus migulanus</name>
    <dbReference type="NCBI Taxonomy" id="47500"/>
    <lineage>
        <taxon>Bacteria</taxon>
        <taxon>Bacillati</taxon>
        <taxon>Bacillota</taxon>
        <taxon>Bacilli</taxon>
        <taxon>Bacillales</taxon>
        <taxon>Paenibacillaceae</taxon>
        <taxon>Aneurinibacillus group</taxon>
        <taxon>Aneurinibacillus</taxon>
    </lineage>
</organism>
<keyword evidence="10" id="KW-0902">Two-component regulatory system</keyword>
<sequence>MKTSIVNRLRLLLLIPLIVILVLSAILWTFNLRELNNYSDEMSVLLEKRNQLRLLQHAFEGEVSELRGFMAIRNEAFLASIDARKEETFKRLKTYSNLPLTEKERTFIKEIEHDIHIYNDEYVPHGIKLAKAVNYQAISQLANGDGITKFVNSIRSRLEVQMEEHTQELSYAQVVHKNFIIYSLGGFLTVLLFIVGLSFWVTTRFGREIGQPLHKLTNSAQRLSEGEYEPVTLLDRNDELGQLAQAFNQMIKDIEEKETDLLSQNQELTAHQEELYAQQLELEEAIEKLTEKENMLMRRNQLSISLTTDIEVGNMLSKALDSLLLLTHSHTGAAIILDEKIEGRIASCGLSTEQIDKLLNHLYSGMSRRAIQEKSVHTLERPALAEEQAHHDAYPVHDLYIPLLNREDDVMAILILTRLSGIAFSPANIDETQALARQISLAIENAVSYSKTQRAYSINQAILDSALEGIALIGTSGEMLAVNHAWCEMYGLEKPEDIAHISPNSLNTKIRQRLKYPDDVFSFYYRALAGELDETEELTFEMVEPSYRVMKMYHQRVASEHGDTLGWIIVTRDITREYEVDQMKSEFVSTVSHELRTPLSSILGFVEIMLQRKITPDKQMRYLNTIYKEARRLTNLINDFLDVQRMESGKQEYIKKSIRLGNIVQDVIQLQQTSSHHIVFQQMTEKDVIMADCEKIQQVITNLLSNAIKYSPGGGTITVTVDACATRPQDVCLHIQDEGLGIPEEAIPRLFEKFYRVDNSDRRKIGGTGLGLAICAEIVKAHNGLIHVHSKLGEGSTFTVSIPTSIGEAPLSEPKSRLCSLPPSQPQENQEFIGHILIVEDDESLRTYLSEELGNSLLRRGIEIKSVSNGEKALQSIEQIPPLLLILDIMLGEGKDGWEILKEMKRTEKLHSIPVVISSALEEKEKGYGYGISDYLIKPYPAEKLTSTVWNLLQQTNQEGHVFIPEEKEKEEKGE</sequence>